<dbReference type="PANTHER" id="PTHR12753">
    <property type="entry name" value="AD-003 - RELATED"/>
    <property type="match status" value="1"/>
</dbReference>
<evidence type="ECO:0000256" key="2">
    <source>
        <dbReference type="ARBA" id="ARBA00022603"/>
    </source>
</evidence>
<dbReference type="GO" id="GO:0032259">
    <property type="term" value="P:methylation"/>
    <property type="evidence" value="ECO:0007669"/>
    <property type="project" value="UniProtKB-KW"/>
</dbReference>
<evidence type="ECO:0000256" key="10">
    <source>
        <dbReference type="ARBA" id="ARBA00048167"/>
    </source>
</evidence>
<feature type="binding site" evidence="12">
    <location>
        <position position="76"/>
    </location>
    <ligand>
        <name>S-adenosyl-L-methionine</name>
        <dbReference type="ChEBI" id="CHEBI:59789"/>
    </ligand>
</feature>
<comment type="caution">
    <text evidence="13">The sequence shown here is derived from an EMBL/GenBank/DDBJ whole genome shotgun (WGS) entry which is preliminary data.</text>
</comment>
<accession>A0A9W9KTI6</accession>
<keyword evidence="3" id="KW-0808">Transferase</keyword>
<dbReference type="RefSeq" id="XP_056516870.1">
    <property type="nucleotide sequence ID" value="XM_056670497.1"/>
</dbReference>
<evidence type="ECO:0000256" key="6">
    <source>
        <dbReference type="ARBA" id="ARBA00039449"/>
    </source>
</evidence>
<name>A0A9W9KTI6_9EURO</name>
<dbReference type="InterPro" id="IPR029063">
    <property type="entry name" value="SAM-dependent_MTases_sf"/>
</dbReference>
<gene>
    <name evidence="13" type="ORF">N7515_009754</name>
</gene>
<dbReference type="GO" id="GO:0071885">
    <property type="term" value="F:N-terminal protein N-methyltransferase activity"/>
    <property type="evidence" value="ECO:0007669"/>
    <property type="project" value="UniProtKB-EC"/>
</dbReference>
<evidence type="ECO:0000313" key="14">
    <source>
        <dbReference type="Proteomes" id="UP001149079"/>
    </source>
</evidence>
<dbReference type="EMBL" id="JAPQKL010000008">
    <property type="protein sequence ID" value="KAJ5120366.1"/>
    <property type="molecule type" value="Genomic_DNA"/>
</dbReference>
<dbReference type="Pfam" id="PF05891">
    <property type="entry name" value="Methyltransf_PK"/>
    <property type="match status" value="1"/>
</dbReference>
<reference evidence="13" key="1">
    <citation type="submission" date="2022-11" db="EMBL/GenBank/DDBJ databases">
        <authorList>
            <person name="Petersen C."/>
        </authorList>
    </citation>
    <scope>NUCLEOTIDE SEQUENCE</scope>
    <source>
        <strain evidence="13">IBT 22155</strain>
    </source>
</reference>
<evidence type="ECO:0000256" key="11">
    <source>
        <dbReference type="ARBA" id="ARBA00082558"/>
    </source>
</evidence>
<evidence type="ECO:0000256" key="7">
    <source>
        <dbReference type="ARBA" id="ARBA00043129"/>
    </source>
</evidence>
<dbReference type="FunFam" id="3.40.50.150:FF:000025">
    <property type="entry name" value="N-terminal Xaa-Pro-Lys N-methyltransferase 1"/>
    <property type="match status" value="1"/>
</dbReference>
<evidence type="ECO:0000313" key="13">
    <source>
        <dbReference type="EMBL" id="KAJ5120366.1"/>
    </source>
</evidence>
<dbReference type="PANTHER" id="PTHR12753:SF0">
    <property type="entry name" value="ALPHA N-TERMINAL PROTEIN METHYLTRANSFERASE 1"/>
    <property type="match status" value="1"/>
</dbReference>
<comment type="catalytic activity">
    <reaction evidence="8">
        <text>N-terminal L-seryl-L-prolyl-L-lysyl-[protein] + 3 S-adenosyl-L-methionine = N-terminal N,N,N-trimethyl-L-seryl-L-prolyl-L-lysyl-[protein] + 3 S-adenosyl-L-homocysteine + 3 H(+)</text>
        <dbReference type="Rhea" id="RHEA:54724"/>
        <dbReference type="Rhea" id="RHEA-COMP:13789"/>
        <dbReference type="Rhea" id="RHEA-COMP:13973"/>
        <dbReference type="ChEBI" id="CHEBI:15378"/>
        <dbReference type="ChEBI" id="CHEBI:57856"/>
        <dbReference type="ChEBI" id="CHEBI:59789"/>
        <dbReference type="ChEBI" id="CHEBI:138061"/>
        <dbReference type="ChEBI" id="CHEBI:138317"/>
        <dbReference type="EC" id="2.1.1.244"/>
    </reaction>
</comment>
<evidence type="ECO:0000256" key="4">
    <source>
        <dbReference type="ARBA" id="ARBA00022691"/>
    </source>
</evidence>
<comment type="catalytic activity">
    <reaction evidence="9">
        <text>N-terminal L-prolyl-L-prolyl-L-lysyl-[protein] + 2 S-adenosyl-L-methionine = N-terminal N,N-dimethyl-L-prolyl-L-prolyl-L-lysyl-[protein] + 2 S-adenosyl-L-homocysteine + 2 H(+)</text>
        <dbReference type="Rhea" id="RHEA:54736"/>
        <dbReference type="Rhea" id="RHEA-COMP:13787"/>
        <dbReference type="Rhea" id="RHEA-COMP:13974"/>
        <dbReference type="ChEBI" id="CHEBI:15378"/>
        <dbReference type="ChEBI" id="CHEBI:57856"/>
        <dbReference type="ChEBI" id="CHEBI:59789"/>
        <dbReference type="ChEBI" id="CHEBI:138059"/>
        <dbReference type="ChEBI" id="CHEBI:138318"/>
        <dbReference type="EC" id="2.1.1.244"/>
    </reaction>
</comment>
<dbReference type="EC" id="2.1.1.244" evidence="5"/>
<protein>
    <recommendedName>
        <fullName evidence="6">Alpha N-terminal protein methyltransferase 1</fullName>
        <ecNumber evidence="5">2.1.1.244</ecNumber>
    </recommendedName>
    <alternativeName>
        <fullName evidence="11">Translation associated element 1</fullName>
    </alternativeName>
    <alternativeName>
        <fullName evidence="7">X-Pro-Lys N-terminal protein methyltransferase 1</fullName>
    </alternativeName>
</protein>
<evidence type="ECO:0000256" key="12">
    <source>
        <dbReference type="PIRSR" id="PIRSR016958-1"/>
    </source>
</evidence>
<evidence type="ECO:0000256" key="9">
    <source>
        <dbReference type="ARBA" id="ARBA00047885"/>
    </source>
</evidence>
<keyword evidence="2" id="KW-0489">Methyltransferase</keyword>
<feature type="binding site" evidence="12">
    <location>
        <position position="136"/>
    </location>
    <ligand>
        <name>S-adenosyl-L-methionine</name>
        <dbReference type="ChEBI" id="CHEBI:59789"/>
    </ligand>
</feature>
<evidence type="ECO:0000256" key="1">
    <source>
        <dbReference type="ARBA" id="ARBA00009059"/>
    </source>
</evidence>
<sequence length="233" mass="25754">MPDQESVDSQINHAAALEYWNSVPATPGSMLGDFPSISRIDLQGSKNFLAKLRHLLPGLTPGKFSQGLDCGAGVGRVTEGLLSQVCEMVDAVEPIAKFTQVMKESQLKKDGVIGSIYTCGLEGFTPEKRYDLIWVQWCAGHLTDSQLVDFTVRSRKSLTENGLMVFKENLSTSITGKDLYDSQDSSVTRTDAKWRQIFEQAGMQVVKSELQKGFPTALNLMPVQFYALRPKNV</sequence>
<dbReference type="GO" id="GO:0005737">
    <property type="term" value="C:cytoplasm"/>
    <property type="evidence" value="ECO:0007669"/>
    <property type="project" value="TreeGrafter"/>
</dbReference>
<proteinExistence type="inferred from homology"/>
<dbReference type="SUPFAM" id="SSF53335">
    <property type="entry name" value="S-adenosyl-L-methionine-dependent methyltransferases"/>
    <property type="match status" value="1"/>
</dbReference>
<comment type="catalytic activity">
    <reaction evidence="10">
        <text>N-terminal L-alanyl-L-prolyl-L-lysyl-[protein] + 3 S-adenosyl-L-methionine = N-terminal N,N,N-trimethyl-L-alanyl-L-prolyl-L-lysyl-[protein] + 3 S-adenosyl-L-homocysteine + 3 H(+)</text>
        <dbReference type="Rhea" id="RHEA:54712"/>
        <dbReference type="Rhea" id="RHEA-COMP:13785"/>
        <dbReference type="Rhea" id="RHEA-COMP:13971"/>
        <dbReference type="ChEBI" id="CHEBI:15378"/>
        <dbReference type="ChEBI" id="CHEBI:57856"/>
        <dbReference type="ChEBI" id="CHEBI:59789"/>
        <dbReference type="ChEBI" id="CHEBI:138057"/>
        <dbReference type="ChEBI" id="CHEBI:138315"/>
        <dbReference type="EC" id="2.1.1.244"/>
    </reaction>
</comment>
<dbReference type="Gene3D" id="3.40.50.150">
    <property type="entry name" value="Vaccinia Virus protein VP39"/>
    <property type="match status" value="1"/>
</dbReference>
<dbReference type="GeneID" id="81409668"/>
<dbReference type="OrthoDB" id="1298661at2759"/>
<evidence type="ECO:0000256" key="3">
    <source>
        <dbReference type="ARBA" id="ARBA00022679"/>
    </source>
</evidence>
<reference evidence="13" key="2">
    <citation type="journal article" date="2023" name="IMA Fungus">
        <title>Comparative genomic study of the Penicillium genus elucidates a diverse pangenome and 15 lateral gene transfer events.</title>
        <authorList>
            <person name="Petersen C."/>
            <person name="Sorensen T."/>
            <person name="Nielsen M.R."/>
            <person name="Sondergaard T.E."/>
            <person name="Sorensen J.L."/>
            <person name="Fitzpatrick D.A."/>
            <person name="Frisvad J.C."/>
            <person name="Nielsen K.L."/>
        </authorList>
    </citation>
    <scope>NUCLEOTIDE SEQUENCE</scope>
    <source>
        <strain evidence="13">IBT 22155</strain>
    </source>
</reference>
<dbReference type="InterPro" id="IPR008576">
    <property type="entry name" value="MeTrfase_NTM1"/>
</dbReference>
<evidence type="ECO:0000256" key="5">
    <source>
        <dbReference type="ARBA" id="ARBA00039112"/>
    </source>
</evidence>
<evidence type="ECO:0000256" key="8">
    <source>
        <dbReference type="ARBA" id="ARBA00047306"/>
    </source>
</evidence>
<comment type="similarity">
    <text evidence="1">Belongs to the methyltransferase superfamily. NTM1 family.</text>
</comment>
<dbReference type="CDD" id="cd02440">
    <property type="entry name" value="AdoMet_MTases"/>
    <property type="match status" value="1"/>
</dbReference>
<dbReference type="Proteomes" id="UP001149079">
    <property type="component" value="Unassembled WGS sequence"/>
</dbReference>
<feature type="binding site" evidence="12">
    <location>
        <position position="71"/>
    </location>
    <ligand>
        <name>S-adenosyl-L-methionine</name>
        <dbReference type="ChEBI" id="CHEBI:59789"/>
    </ligand>
</feature>
<keyword evidence="4 12" id="KW-0949">S-adenosyl-L-methionine</keyword>
<dbReference type="PIRSF" id="PIRSF016958">
    <property type="entry name" value="DUF858_MeTrfase_lik"/>
    <property type="match status" value="1"/>
</dbReference>
<dbReference type="AlphaFoldDB" id="A0A9W9KTI6"/>
<keyword evidence="14" id="KW-1185">Reference proteome</keyword>
<organism evidence="13 14">
    <name type="scientific">Penicillium bovifimosum</name>
    <dbReference type="NCBI Taxonomy" id="126998"/>
    <lineage>
        <taxon>Eukaryota</taxon>
        <taxon>Fungi</taxon>
        <taxon>Dikarya</taxon>
        <taxon>Ascomycota</taxon>
        <taxon>Pezizomycotina</taxon>
        <taxon>Eurotiomycetes</taxon>
        <taxon>Eurotiomycetidae</taxon>
        <taxon>Eurotiales</taxon>
        <taxon>Aspergillaceae</taxon>
        <taxon>Penicillium</taxon>
    </lineage>
</organism>